<protein>
    <submittedName>
        <fullName evidence="1">Uncharacterized protein</fullName>
    </submittedName>
</protein>
<proteinExistence type="predicted"/>
<evidence type="ECO:0000313" key="1">
    <source>
        <dbReference type="EMBL" id="OWK10307.1"/>
    </source>
</evidence>
<accession>A0A212CWD6</accession>
<dbReference type="Pfam" id="PF07004">
    <property type="entry name" value="SHIPPO-rpt"/>
    <property type="match status" value="1"/>
</dbReference>
<name>A0A212CWD6_CEREH</name>
<gene>
    <name evidence="1" type="ORF">Celaphus_00005039</name>
</gene>
<keyword evidence="2" id="KW-1185">Reference proteome</keyword>
<dbReference type="Proteomes" id="UP000242450">
    <property type="component" value="Chromosome 11"/>
</dbReference>
<sequence>MSSGEIPGKFSHQWRQTLDPWLPEAEATCDFPVTARAVGWLEGSGLGWPSGRVDGGCSCLSQAQCCCAVVRPGTRAGGLLGGDVAHSGAGAPACTPGPAAYNVEDCYRSQLPSAPGVVIQGVRRPKRHDTGPFCAL</sequence>
<organism evidence="1 2">
    <name type="scientific">Cervus elaphus hippelaphus</name>
    <name type="common">European red deer</name>
    <dbReference type="NCBI Taxonomy" id="46360"/>
    <lineage>
        <taxon>Eukaryota</taxon>
        <taxon>Metazoa</taxon>
        <taxon>Chordata</taxon>
        <taxon>Craniata</taxon>
        <taxon>Vertebrata</taxon>
        <taxon>Euteleostomi</taxon>
        <taxon>Mammalia</taxon>
        <taxon>Eutheria</taxon>
        <taxon>Laurasiatheria</taxon>
        <taxon>Artiodactyla</taxon>
        <taxon>Ruminantia</taxon>
        <taxon>Pecora</taxon>
        <taxon>Cervidae</taxon>
        <taxon>Cervinae</taxon>
        <taxon>Cervus</taxon>
    </lineage>
</organism>
<dbReference type="EMBL" id="MKHE01000011">
    <property type="protein sequence ID" value="OWK10307.1"/>
    <property type="molecule type" value="Genomic_DNA"/>
</dbReference>
<dbReference type="OrthoDB" id="406368at2759"/>
<comment type="caution">
    <text evidence="1">The sequence shown here is derived from an EMBL/GenBank/DDBJ whole genome shotgun (WGS) entry which is preliminary data.</text>
</comment>
<dbReference type="AlphaFoldDB" id="A0A212CWD6"/>
<reference evidence="1 2" key="1">
    <citation type="journal article" date="2018" name="Mol. Genet. Genomics">
        <title>The red deer Cervus elaphus genome CerEla1.0: sequencing, annotating, genes, and chromosomes.</title>
        <authorList>
            <person name="Bana N.A."/>
            <person name="Nyiri A."/>
            <person name="Nagy J."/>
            <person name="Frank K."/>
            <person name="Nagy T."/>
            <person name="Steger V."/>
            <person name="Schiller M."/>
            <person name="Lakatos P."/>
            <person name="Sugar L."/>
            <person name="Horn P."/>
            <person name="Barta E."/>
            <person name="Orosz L."/>
        </authorList>
    </citation>
    <scope>NUCLEOTIDE SEQUENCE [LARGE SCALE GENOMIC DNA]</scope>
    <source>
        <strain evidence="1">Hungarian</strain>
    </source>
</reference>
<evidence type="ECO:0000313" key="2">
    <source>
        <dbReference type="Proteomes" id="UP000242450"/>
    </source>
</evidence>
<dbReference type="InterPro" id="IPR010736">
    <property type="entry name" value="SHIPPO-rpt"/>
</dbReference>